<evidence type="ECO:0000313" key="4">
    <source>
        <dbReference type="EMBL" id="MVO10961.1"/>
    </source>
</evidence>
<protein>
    <submittedName>
        <fullName evidence="4">Glycosyltransferase</fullName>
    </submittedName>
</protein>
<evidence type="ECO:0000313" key="5">
    <source>
        <dbReference type="Proteomes" id="UP000431264"/>
    </source>
</evidence>
<evidence type="ECO:0000256" key="2">
    <source>
        <dbReference type="ARBA" id="ARBA00022679"/>
    </source>
</evidence>
<sequence length="351" mass="40994">MLLNNSSILVSVIIPVYNVEKYISEAIESVLNQTYKPIEIILVDDGSKDNSLSICKQFVQQHSNIKLIEQQNSGVSIARNKGLSIAEGEYVFFMDSDDTIDVEFIRSSYEVAKTKDADIVIVGDYYCKSTKVPALPTCAQFLKHDFLKQHPNIRFPEKIQPCEDGLFSHQLLALTDKIAKNPLGIYNYREHENQNHITIHKNKEQVLHQIPKWLEILENFYTQNNLYQRKTLHLAFFLEHEPFELRFLAMPFDSIQKESLHVLIKDFYTTHVAPFIGSNEKKKLSRLFLSFLKAKNHMAFEKVYKRHVLLLKIKEKLHFFNYKAQLKMVNIIPISKYRKSLRNRINANFAK</sequence>
<dbReference type="OrthoDB" id="396512at2"/>
<dbReference type="AlphaFoldDB" id="A0A6I4IVR5"/>
<evidence type="ECO:0000256" key="1">
    <source>
        <dbReference type="ARBA" id="ARBA00022676"/>
    </source>
</evidence>
<comment type="caution">
    <text evidence="4">The sequence shown here is derived from an EMBL/GenBank/DDBJ whole genome shotgun (WGS) entry which is preliminary data.</text>
</comment>
<keyword evidence="2 4" id="KW-0808">Transferase</keyword>
<gene>
    <name evidence="4" type="ORF">GOQ30_17450</name>
</gene>
<dbReference type="InterPro" id="IPR001173">
    <property type="entry name" value="Glyco_trans_2-like"/>
</dbReference>
<name>A0A6I4IVR5_9FLAO</name>
<keyword evidence="5" id="KW-1185">Reference proteome</keyword>
<feature type="domain" description="Glycosyltransferase 2-like" evidence="3">
    <location>
        <begin position="11"/>
        <end position="130"/>
    </location>
</feature>
<evidence type="ECO:0000259" key="3">
    <source>
        <dbReference type="Pfam" id="PF00535"/>
    </source>
</evidence>
<dbReference type="SUPFAM" id="SSF53448">
    <property type="entry name" value="Nucleotide-diphospho-sugar transferases"/>
    <property type="match status" value="1"/>
</dbReference>
<dbReference type="Gene3D" id="3.90.550.10">
    <property type="entry name" value="Spore Coat Polysaccharide Biosynthesis Protein SpsA, Chain A"/>
    <property type="match status" value="1"/>
</dbReference>
<proteinExistence type="predicted"/>
<reference evidence="5" key="1">
    <citation type="submission" date="2019-05" db="EMBL/GenBank/DDBJ databases">
        <title>Flavobacterium profundi sp. nov., isolated from a deep-sea seamount.</title>
        <authorList>
            <person name="Zhang D.-C."/>
        </authorList>
    </citation>
    <scope>NUCLEOTIDE SEQUENCE [LARGE SCALE GENOMIC DNA]</scope>
    <source>
        <strain evidence="5">TP390</strain>
    </source>
</reference>
<dbReference type="EMBL" id="WQLW01000018">
    <property type="protein sequence ID" value="MVO10961.1"/>
    <property type="molecule type" value="Genomic_DNA"/>
</dbReference>
<dbReference type="RefSeq" id="WP_140999379.1">
    <property type="nucleotide sequence ID" value="NZ_VDCZ01000018.1"/>
</dbReference>
<dbReference type="CDD" id="cd00761">
    <property type="entry name" value="Glyco_tranf_GTA_type"/>
    <property type="match status" value="1"/>
</dbReference>
<dbReference type="PANTHER" id="PTHR22916:SF51">
    <property type="entry name" value="GLYCOSYLTRANSFERASE EPSH-RELATED"/>
    <property type="match status" value="1"/>
</dbReference>
<organism evidence="4 5">
    <name type="scientific">Flavobacterium profundi</name>
    <dbReference type="NCBI Taxonomy" id="1774945"/>
    <lineage>
        <taxon>Bacteria</taxon>
        <taxon>Pseudomonadati</taxon>
        <taxon>Bacteroidota</taxon>
        <taxon>Flavobacteriia</taxon>
        <taxon>Flavobacteriales</taxon>
        <taxon>Flavobacteriaceae</taxon>
        <taxon>Flavobacterium</taxon>
    </lineage>
</organism>
<dbReference type="GO" id="GO:0016758">
    <property type="term" value="F:hexosyltransferase activity"/>
    <property type="evidence" value="ECO:0007669"/>
    <property type="project" value="UniProtKB-ARBA"/>
</dbReference>
<dbReference type="Pfam" id="PF00535">
    <property type="entry name" value="Glycos_transf_2"/>
    <property type="match status" value="1"/>
</dbReference>
<dbReference type="PANTHER" id="PTHR22916">
    <property type="entry name" value="GLYCOSYLTRANSFERASE"/>
    <property type="match status" value="1"/>
</dbReference>
<accession>A0A6I4IVR5</accession>
<dbReference type="InterPro" id="IPR029044">
    <property type="entry name" value="Nucleotide-diphossugar_trans"/>
</dbReference>
<keyword evidence="1" id="KW-0328">Glycosyltransferase</keyword>
<dbReference type="Proteomes" id="UP000431264">
    <property type="component" value="Unassembled WGS sequence"/>
</dbReference>